<organism evidence="2 3">
    <name type="scientific">Syntrophorhabdus aromaticivorans</name>
    <dbReference type="NCBI Taxonomy" id="328301"/>
    <lineage>
        <taxon>Bacteria</taxon>
        <taxon>Pseudomonadati</taxon>
        <taxon>Thermodesulfobacteriota</taxon>
        <taxon>Syntrophorhabdia</taxon>
        <taxon>Syntrophorhabdales</taxon>
        <taxon>Syntrophorhabdaceae</taxon>
        <taxon>Syntrophorhabdus</taxon>
    </lineage>
</organism>
<dbReference type="PANTHER" id="PTHR22916">
    <property type="entry name" value="GLYCOSYLTRANSFERASE"/>
    <property type="match status" value="1"/>
</dbReference>
<evidence type="ECO:0000259" key="1">
    <source>
        <dbReference type="Pfam" id="PF00535"/>
    </source>
</evidence>
<dbReference type="Proteomes" id="UP000777265">
    <property type="component" value="Unassembled WGS sequence"/>
</dbReference>
<sequence>MVSVVITTFNRRSFLKEAVLSVLAQDYRDREIVVVDDGSTDNSREEVRGLNVRYVWKRNGGISSARNTGIAVSEGEYLAFLDVDDLWRKGKLSEQIGRMAENTTPVSYTDEIWIRNGERLNQRQRHKKYSGHIFERCLPLCIISPSSVVVRREVFDDVGPFDESLPVCEDYDMWLRITSKYPVLFVDKPLIVKRGGHEDQLSRKYEAMDKFRIESLLKIIRSGVLSDDMLRAALDELKKKCLIYANGARKRGRLREADVYLNLCNPKTEYTLATSLQG</sequence>
<dbReference type="PANTHER" id="PTHR22916:SF3">
    <property type="entry name" value="UDP-GLCNAC:BETAGAL BETA-1,3-N-ACETYLGLUCOSAMINYLTRANSFERASE-LIKE PROTEIN 1"/>
    <property type="match status" value="1"/>
</dbReference>
<accession>A0A971M333</accession>
<dbReference type="Pfam" id="PF00535">
    <property type="entry name" value="Glycos_transf_2"/>
    <property type="match status" value="1"/>
</dbReference>
<comment type="caution">
    <text evidence="2">The sequence shown here is derived from an EMBL/GenBank/DDBJ whole genome shotgun (WGS) entry which is preliminary data.</text>
</comment>
<reference evidence="2" key="2">
    <citation type="submission" date="2020-01" db="EMBL/GenBank/DDBJ databases">
        <authorList>
            <person name="Campanaro S."/>
        </authorList>
    </citation>
    <scope>NUCLEOTIDE SEQUENCE</scope>
    <source>
        <strain evidence="2">AS06rmzACSIP_7</strain>
    </source>
</reference>
<proteinExistence type="predicted"/>
<reference evidence="2" key="1">
    <citation type="journal article" date="2020" name="Biotechnol. Biofuels">
        <title>New insights from the biogas microbiome by comprehensive genome-resolved metagenomics of nearly 1600 species originating from multiple anaerobic digesters.</title>
        <authorList>
            <person name="Campanaro S."/>
            <person name="Treu L."/>
            <person name="Rodriguez-R L.M."/>
            <person name="Kovalovszki A."/>
            <person name="Ziels R.M."/>
            <person name="Maus I."/>
            <person name="Zhu X."/>
            <person name="Kougias P.G."/>
            <person name="Basile A."/>
            <person name="Luo G."/>
            <person name="Schluter A."/>
            <person name="Konstantinidis K.T."/>
            <person name="Angelidaki I."/>
        </authorList>
    </citation>
    <scope>NUCLEOTIDE SEQUENCE</scope>
    <source>
        <strain evidence="2">AS06rmzACSIP_7</strain>
    </source>
</reference>
<dbReference type="InterPro" id="IPR029044">
    <property type="entry name" value="Nucleotide-diphossugar_trans"/>
</dbReference>
<protein>
    <submittedName>
        <fullName evidence="2">Glycosyltransferase</fullName>
    </submittedName>
</protein>
<dbReference type="Gene3D" id="3.90.550.10">
    <property type="entry name" value="Spore Coat Polysaccharide Biosynthesis Protein SpsA, Chain A"/>
    <property type="match status" value="1"/>
</dbReference>
<dbReference type="InterPro" id="IPR001173">
    <property type="entry name" value="Glyco_trans_2-like"/>
</dbReference>
<dbReference type="AlphaFoldDB" id="A0A971M333"/>
<dbReference type="EMBL" id="JAAYEE010000081">
    <property type="protein sequence ID" value="NLW34784.1"/>
    <property type="molecule type" value="Genomic_DNA"/>
</dbReference>
<gene>
    <name evidence="2" type="ORF">GXY80_04785</name>
</gene>
<feature type="domain" description="Glycosyltransferase 2-like" evidence="1">
    <location>
        <begin position="3"/>
        <end position="158"/>
    </location>
</feature>
<dbReference type="SUPFAM" id="SSF53448">
    <property type="entry name" value="Nucleotide-diphospho-sugar transferases"/>
    <property type="match status" value="1"/>
</dbReference>
<name>A0A971M333_9BACT</name>
<evidence type="ECO:0000313" key="3">
    <source>
        <dbReference type="Proteomes" id="UP000777265"/>
    </source>
</evidence>
<evidence type="ECO:0000313" key="2">
    <source>
        <dbReference type="EMBL" id="NLW34784.1"/>
    </source>
</evidence>
<dbReference type="GO" id="GO:0016758">
    <property type="term" value="F:hexosyltransferase activity"/>
    <property type="evidence" value="ECO:0007669"/>
    <property type="project" value="UniProtKB-ARBA"/>
</dbReference>